<accession>A0AAV4VGP2</accession>
<gene>
    <name evidence="2" type="ORF">CDAR_121161</name>
</gene>
<organism evidence="2 3">
    <name type="scientific">Caerostris darwini</name>
    <dbReference type="NCBI Taxonomy" id="1538125"/>
    <lineage>
        <taxon>Eukaryota</taxon>
        <taxon>Metazoa</taxon>
        <taxon>Ecdysozoa</taxon>
        <taxon>Arthropoda</taxon>
        <taxon>Chelicerata</taxon>
        <taxon>Arachnida</taxon>
        <taxon>Araneae</taxon>
        <taxon>Araneomorphae</taxon>
        <taxon>Entelegynae</taxon>
        <taxon>Araneoidea</taxon>
        <taxon>Araneidae</taxon>
        <taxon>Caerostris</taxon>
    </lineage>
</organism>
<evidence type="ECO:0000256" key="1">
    <source>
        <dbReference type="SAM" id="MobiDB-lite"/>
    </source>
</evidence>
<dbReference type="EMBL" id="BPLQ01013033">
    <property type="protein sequence ID" value="GIY69312.1"/>
    <property type="molecule type" value="Genomic_DNA"/>
</dbReference>
<protein>
    <submittedName>
        <fullName evidence="2">Uncharacterized protein</fullName>
    </submittedName>
</protein>
<evidence type="ECO:0000313" key="3">
    <source>
        <dbReference type="Proteomes" id="UP001054837"/>
    </source>
</evidence>
<comment type="caution">
    <text evidence="2">The sequence shown here is derived from an EMBL/GenBank/DDBJ whole genome shotgun (WGS) entry which is preliminary data.</text>
</comment>
<name>A0AAV4VGP2_9ARAC</name>
<dbReference type="Proteomes" id="UP001054837">
    <property type="component" value="Unassembled WGS sequence"/>
</dbReference>
<feature type="region of interest" description="Disordered" evidence="1">
    <location>
        <begin position="76"/>
        <end position="106"/>
    </location>
</feature>
<evidence type="ECO:0000313" key="2">
    <source>
        <dbReference type="EMBL" id="GIY69312.1"/>
    </source>
</evidence>
<proteinExistence type="predicted"/>
<reference evidence="2 3" key="1">
    <citation type="submission" date="2021-06" db="EMBL/GenBank/DDBJ databases">
        <title>Caerostris darwini draft genome.</title>
        <authorList>
            <person name="Kono N."/>
            <person name="Arakawa K."/>
        </authorList>
    </citation>
    <scope>NUCLEOTIDE SEQUENCE [LARGE SCALE GENOMIC DNA]</scope>
</reference>
<dbReference type="AlphaFoldDB" id="A0AAV4VGP2"/>
<keyword evidence="3" id="KW-1185">Reference proteome</keyword>
<sequence length="106" mass="11707">MNGNCDHELAVLEGFSGLGTDIILIKVSGVNVSLISQSSLKIETFVEARLVKVWFTEPRKVGLLPVGPREVFYFPPTTHRRPMEASPDPPPGDAASRGYRLPRGYR</sequence>